<dbReference type="Gene3D" id="3.50.50.60">
    <property type="entry name" value="FAD/NAD(P)-binding domain"/>
    <property type="match status" value="1"/>
</dbReference>
<dbReference type="SUPFAM" id="SSF51905">
    <property type="entry name" value="FAD/NAD(P)-binding domain"/>
    <property type="match status" value="1"/>
</dbReference>
<dbReference type="InterPro" id="IPR002938">
    <property type="entry name" value="FAD-bd"/>
</dbReference>
<comment type="caution">
    <text evidence="7">The sequence shown here is derived from an EMBL/GenBank/DDBJ whole genome shotgun (WGS) entry which is preliminary data.</text>
</comment>
<evidence type="ECO:0000313" key="7">
    <source>
        <dbReference type="EMBL" id="MFB9627344.1"/>
    </source>
</evidence>
<dbReference type="RefSeq" id="WP_345003072.1">
    <property type="nucleotide sequence ID" value="NZ_BAAAXV010000012.1"/>
</dbReference>
<keyword evidence="5 7" id="KW-0503">Monooxygenase</keyword>
<evidence type="ECO:0000256" key="4">
    <source>
        <dbReference type="ARBA" id="ARBA00023002"/>
    </source>
</evidence>
<dbReference type="Pfam" id="PF01494">
    <property type="entry name" value="FAD_binding_3"/>
    <property type="match status" value="1"/>
</dbReference>
<sequence>MGLRVAVVGGGLGGLAAAIHLRRAGVDAVVYEQAPVLREVGAGVMIAPNMVRLINRLGLGDALARCAVWLEAAWEYRRWEDGEVLFSQPLGEACEQMYGANLHTAHRADLHAMFQSALPPEVVHLDHRLVALDQDDAEVELTFTHRTGGETKVRADVVIGADGIHSTVRPLIVTEVEPHFCQLSAFRALIPVEKAPEYARRPVQSLWLGPARHLVHYPVSGGKLVNVVAVVPSDEWLLESWTADGDLSDFAREFATWDENVRQLIAAAPSTKRWALYDRSPLERWTSGRVTLLGDAAHAMLPFFAQGAGQAIEDGAVLARCLREADRDSVPKALLSYEATRRPRASRVQLMSRGRAEYNHMPDGPAQRERDAGLRDGDFLRHSAWLYTYDVDTEPLLS</sequence>
<keyword evidence="2" id="KW-0285">Flavoprotein</keyword>
<evidence type="ECO:0000313" key="8">
    <source>
        <dbReference type="Proteomes" id="UP001589532"/>
    </source>
</evidence>
<dbReference type="PANTHER" id="PTHR13789">
    <property type="entry name" value="MONOOXYGENASE"/>
    <property type="match status" value="1"/>
</dbReference>
<dbReference type="InterPro" id="IPR036188">
    <property type="entry name" value="FAD/NAD-bd_sf"/>
</dbReference>
<keyword evidence="4" id="KW-0560">Oxidoreductase</keyword>
<organism evidence="7 8">
    <name type="scientific">Nonomuraea helvata</name>
    <dbReference type="NCBI Taxonomy" id="37484"/>
    <lineage>
        <taxon>Bacteria</taxon>
        <taxon>Bacillati</taxon>
        <taxon>Actinomycetota</taxon>
        <taxon>Actinomycetes</taxon>
        <taxon>Streptosporangiales</taxon>
        <taxon>Streptosporangiaceae</taxon>
        <taxon>Nonomuraea</taxon>
    </lineage>
</organism>
<gene>
    <name evidence="7" type="ORF">ACFFSA_30025</name>
</gene>
<name>A0ABV5S6Q7_9ACTN</name>
<evidence type="ECO:0000259" key="6">
    <source>
        <dbReference type="Pfam" id="PF01494"/>
    </source>
</evidence>
<dbReference type="EMBL" id="JBHMBW010000030">
    <property type="protein sequence ID" value="MFB9627344.1"/>
    <property type="molecule type" value="Genomic_DNA"/>
</dbReference>
<dbReference type="Proteomes" id="UP001589532">
    <property type="component" value="Unassembled WGS sequence"/>
</dbReference>
<protein>
    <submittedName>
        <fullName evidence="7">FAD-dependent monooxygenase</fullName>
    </submittedName>
</protein>
<dbReference type="SUPFAM" id="SSF54373">
    <property type="entry name" value="FAD-linked reductases, C-terminal domain"/>
    <property type="match status" value="1"/>
</dbReference>
<proteinExistence type="predicted"/>
<accession>A0ABV5S6Q7</accession>
<dbReference type="PRINTS" id="PR00420">
    <property type="entry name" value="RNGMNOXGNASE"/>
</dbReference>
<comment type="cofactor">
    <cofactor evidence="1">
        <name>FAD</name>
        <dbReference type="ChEBI" id="CHEBI:57692"/>
    </cofactor>
</comment>
<keyword evidence="8" id="KW-1185">Reference proteome</keyword>
<evidence type="ECO:0000256" key="1">
    <source>
        <dbReference type="ARBA" id="ARBA00001974"/>
    </source>
</evidence>
<reference evidence="7 8" key="1">
    <citation type="submission" date="2024-09" db="EMBL/GenBank/DDBJ databases">
        <authorList>
            <person name="Sun Q."/>
            <person name="Mori K."/>
        </authorList>
    </citation>
    <scope>NUCLEOTIDE SEQUENCE [LARGE SCALE GENOMIC DNA]</scope>
    <source>
        <strain evidence="7 8">JCM 3143</strain>
    </source>
</reference>
<dbReference type="GO" id="GO:0004497">
    <property type="term" value="F:monooxygenase activity"/>
    <property type="evidence" value="ECO:0007669"/>
    <property type="project" value="UniProtKB-KW"/>
</dbReference>
<evidence type="ECO:0000256" key="3">
    <source>
        <dbReference type="ARBA" id="ARBA00022827"/>
    </source>
</evidence>
<keyword evidence="3" id="KW-0274">FAD</keyword>
<dbReference type="PANTHER" id="PTHR13789:SF318">
    <property type="entry name" value="GERANYLGERANYL DIPHOSPHATE REDUCTASE"/>
    <property type="match status" value="1"/>
</dbReference>
<feature type="domain" description="FAD-binding" evidence="6">
    <location>
        <begin position="4"/>
        <end position="348"/>
    </location>
</feature>
<evidence type="ECO:0000256" key="5">
    <source>
        <dbReference type="ARBA" id="ARBA00023033"/>
    </source>
</evidence>
<evidence type="ECO:0000256" key="2">
    <source>
        <dbReference type="ARBA" id="ARBA00022630"/>
    </source>
</evidence>
<dbReference type="InterPro" id="IPR050493">
    <property type="entry name" value="FAD-dep_Monooxygenase_BioMet"/>
</dbReference>